<evidence type="ECO:0000313" key="3">
    <source>
        <dbReference type="EMBL" id="RIB26029.1"/>
    </source>
</evidence>
<accession>A0A397VYF1</accession>
<feature type="domain" description="SWIM-type" evidence="2">
    <location>
        <begin position="33"/>
        <end position="67"/>
    </location>
</feature>
<dbReference type="EMBL" id="QKWP01000152">
    <property type="protein sequence ID" value="RIB26029.1"/>
    <property type="molecule type" value="Genomic_DNA"/>
</dbReference>
<dbReference type="STRING" id="44941.A0A397VYF1"/>
<gene>
    <name evidence="3" type="ORF">C2G38_2030572</name>
</gene>
<dbReference type="GO" id="GO:0008270">
    <property type="term" value="F:zinc ion binding"/>
    <property type="evidence" value="ECO:0007669"/>
    <property type="project" value="UniProtKB-KW"/>
</dbReference>
<protein>
    <recommendedName>
        <fullName evidence="2">SWIM-type domain-containing protein</fullName>
    </recommendedName>
</protein>
<comment type="caution">
    <text evidence="3">The sequence shown here is derived from an EMBL/GenBank/DDBJ whole genome shotgun (WGS) entry which is preliminary data.</text>
</comment>
<dbReference type="OrthoDB" id="3261031at2759"/>
<dbReference type="InterPro" id="IPR007527">
    <property type="entry name" value="Znf_SWIM"/>
</dbReference>
<keyword evidence="4" id="KW-1185">Reference proteome</keyword>
<keyword evidence="1" id="KW-0479">Metal-binding</keyword>
<organism evidence="3 4">
    <name type="scientific">Gigaspora rosea</name>
    <dbReference type="NCBI Taxonomy" id="44941"/>
    <lineage>
        <taxon>Eukaryota</taxon>
        <taxon>Fungi</taxon>
        <taxon>Fungi incertae sedis</taxon>
        <taxon>Mucoromycota</taxon>
        <taxon>Glomeromycotina</taxon>
        <taxon>Glomeromycetes</taxon>
        <taxon>Diversisporales</taxon>
        <taxon>Gigasporaceae</taxon>
        <taxon>Gigaspora</taxon>
    </lineage>
</organism>
<sequence>MLQAIIDEVGCEDIREIWKITNLRSEKKHHTHFVAIVNQISFLCSCLMNISKGIICRHYFCVMMHSMIAAFHMSMIPVRWYKDSYQDQTTSMDNIVFNHEKRMLDAGPCSKIILPLCKMATMPTTTTPPAVKKTIHKRNQYGRIWRLAREATLLAVEDGDDEIAQILTKYINMKKNKSKQVTQPNQRALQPTNPQEVFVIIEQNFLANQEQSRITNPTCELSTSNQNIEEESEDELYLSEIEEIEEIKTIMTDSNTLNLADIQNPLHVVGKGRPSNRRYVSSVEKEQKRGGASIRKSYKCRICGQLGHNAAFHKKRNRP</sequence>
<dbReference type="Proteomes" id="UP000266673">
    <property type="component" value="Unassembled WGS sequence"/>
</dbReference>
<dbReference type="PROSITE" id="PS50966">
    <property type="entry name" value="ZF_SWIM"/>
    <property type="match status" value="1"/>
</dbReference>
<name>A0A397VYF1_9GLOM</name>
<dbReference type="AlphaFoldDB" id="A0A397VYF1"/>
<evidence type="ECO:0000313" key="4">
    <source>
        <dbReference type="Proteomes" id="UP000266673"/>
    </source>
</evidence>
<keyword evidence="1" id="KW-0862">Zinc</keyword>
<proteinExistence type="predicted"/>
<evidence type="ECO:0000256" key="1">
    <source>
        <dbReference type="PROSITE-ProRule" id="PRU00325"/>
    </source>
</evidence>
<reference evidence="3 4" key="1">
    <citation type="submission" date="2018-06" db="EMBL/GenBank/DDBJ databases">
        <title>Comparative genomics reveals the genomic features of Rhizophagus irregularis, R. cerebriforme, R. diaphanum and Gigaspora rosea, and their symbiotic lifestyle signature.</title>
        <authorList>
            <person name="Morin E."/>
            <person name="San Clemente H."/>
            <person name="Chen E.C.H."/>
            <person name="De La Providencia I."/>
            <person name="Hainaut M."/>
            <person name="Kuo A."/>
            <person name="Kohler A."/>
            <person name="Murat C."/>
            <person name="Tang N."/>
            <person name="Roy S."/>
            <person name="Loubradou J."/>
            <person name="Henrissat B."/>
            <person name="Grigoriev I.V."/>
            <person name="Corradi N."/>
            <person name="Roux C."/>
            <person name="Martin F.M."/>
        </authorList>
    </citation>
    <scope>NUCLEOTIDE SEQUENCE [LARGE SCALE GENOMIC DNA]</scope>
    <source>
        <strain evidence="3 4">DAOM 194757</strain>
    </source>
</reference>
<keyword evidence="1" id="KW-0863">Zinc-finger</keyword>
<evidence type="ECO:0000259" key="2">
    <source>
        <dbReference type="PROSITE" id="PS50966"/>
    </source>
</evidence>